<evidence type="ECO:0000256" key="1">
    <source>
        <dbReference type="SAM" id="MobiDB-lite"/>
    </source>
</evidence>
<accession>X0BZ90</accession>
<keyword evidence="3" id="KW-1185">Reference proteome</keyword>
<name>X0BZ90_FUSOX</name>
<proteinExistence type="predicted"/>
<evidence type="ECO:0000313" key="2">
    <source>
        <dbReference type="EMBL" id="EXK75857.1"/>
    </source>
</evidence>
<evidence type="ECO:0000313" key="3">
    <source>
        <dbReference type="Proteomes" id="UP000030663"/>
    </source>
</evidence>
<dbReference type="Proteomes" id="UP000030663">
    <property type="component" value="Unassembled WGS sequence"/>
</dbReference>
<dbReference type="EMBL" id="KI979762">
    <property type="protein sequence ID" value="EXK75857.1"/>
    <property type="molecule type" value="Genomic_DNA"/>
</dbReference>
<feature type="region of interest" description="Disordered" evidence="1">
    <location>
        <begin position="1"/>
        <end position="44"/>
    </location>
</feature>
<organism evidence="2 3">
    <name type="scientific">Fusarium oxysporum f. sp. raphani 54005</name>
    <dbReference type="NCBI Taxonomy" id="1089458"/>
    <lineage>
        <taxon>Eukaryota</taxon>
        <taxon>Fungi</taxon>
        <taxon>Dikarya</taxon>
        <taxon>Ascomycota</taxon>
        <taxon>Pezizomycotina</taxon>
        <taxon>Sordariomycetes</taxon>
        <taxon>Hypocreomycetidae</taxon>
        <taxon>Hypocreales</taxon>
        <taxon>Nectriaceae</taxon>
        <taxon>Fusarium</taxon>
        <taxon>Fusarium oxysporum species complex</taxon>
    </lineage>
</organism>
<dbReference type="AlphaFoldDB" id="X0BZ90"/>
<gene>
    <name evidence="2" type="ORF">FOQG_19379</name>
</gene>
<dbReference type="HOGENOM" id="CLU_3224659_0_0_1"/>
<sequence>MNQTRSPGQDDPPWNQAGHGTPTRPGVDRRRRSNRRERIAATTR</sequence>
<reference evidence="2 3" key="1">
    <citation type="submission" date="2011-11" db="EMBL/GenBank/DDBJ databases">
        <title>The Genome Sequence of Fusarium oxysporum PHW815.</title>
        <authorList>
            <consortium name="The Broad Institute Genome Sequencing Platform"/>
            <person name="Ma L.-J."/>
            <person name="Gale L.R."/>
            <person name="Schwartz D.C."/>
            <person name="Zhou S."/>
            <person name="Corby-Kistler H."/>
            <person name="Young S.K."/>
            <person name="Zeng Q."/>
            <person name="Gargeya S."/>
            <person name="Fitzgerald M."/>
            <person name="Haas B."/>
            <person name="Abouelleil A."/>
            <person name="Alvarado L."/>
            <person name="Arachchi H.M."/>
            <person name="Berlin A."/>
            <person name="Brown A."/>
            <person name="Chapman S.B."/>
            <person name="Chen Z."/>
            <person name="Dunbar C."/>
            <person name="Freedman E."/>
            <person name="Gearin G."/>
            <person name="Goldberg J."/>
            <person name="Griggs A."/>
            <person name="Gujja S."/>
            <person name="Heiman D."/>
            <person name="Howarth C."/>
            <person name="Larson L."/>
            <person name="Lui A."/>
            <person name="MacDonald P.J.P."/>
            <person name="Montmayeur A."/>
            <person name="Murphy C."/>
            <person name="Neiman D."/>
            <person name="Pearson M."/>
            <person name="Priest M."/>
            <person name="Roberts A."/>
            <person name="Saif S."/>
            <person name="Shea T."/>
            <person name="Shenoy N."/>
            <person name="Sisk P."/>
            <person name="Stolte C."/>
            <person name="Sykes S."/>
            <person name="Wortman J."/>
            <person name="Nusbaum C."/>
            <person name="Birren B."/>
        </authorList>
    </citation>
    <scope>NUCLEOTIDE SEQUENCE [LARGE SCALE GENOMIC DNA]</scope>
    <source>
        <strain evidence="2 3">54005</strain>
    </source>
</reference>
<protein>
    <submittedName>
        <fullName evidence="2">Uncharacterized protein</fullName>
    </submittedName>
</protein>